<evidence type="ECO:0000313" key="1">
    <source>
        <dbReference type="EMBL" id="KAH0848999.1"/>
    </source>
</evidence>
<accession>A0ABQ7X0R8</accession>
<name>A0ABQ7X0R8_BRANA</name>
<sequence length="100" mass="11347">SPPSPITIWSMGTTGETPSYILLRIMYELETGWLTLFYQPMESIGDSEDDPDMMITDDPFTQPIELPLPHYKPIFETGEPSSFPHAEDATMAYHLDHSII</sequence>
<reference evidence="1 2" key="1">
    <citation type="submission" date="2021-05" db="EMBL/GenBank/DDBJ databases">
        <title>Genome Assembly of Synthetic Allotetraploid Brassica napus Reveals Homoeologous Exchanges between Subgenomes.</title>
        <authorList>
            <person name="Davis J.T."/>
        </authorList>
    </citation>
    <scope>NUCLEOTIDE SEQUENCE [LARGE SCALE GENOMIC DNA]</scope>
    <source>
        <strain evidence="2">cv. Da-Ae</strain>
        <tissue evidence="1">Seedling</tissue>
    </source>
</reference>
<organism evidence="1 2">
    <name type="scientific">Brassica napus</name>
    <name type="common">Rape</name>
    <dbReference type="NCBI Taxonomy" id="3708"/>
    <lineage>
        <taxon>Eukaryota</taxon>
        <taxon>Viridiplantae</taxon>
        <taxon>Streptophyta</taxon>
        <taxon>Embryophyta</taxon>
        <taxon>Tracheophyta</taxon>
        <taxon>Spermatophyta</taxon>
        <taxon>Magnoliopsida</taxon>
        <taxon>eudicotyledons</taxon>
        <taxon>Gunneridae</taxon>
        <taxon>Pentapetalae</taxon>
        <taxon>rosids</taxon>
        <taxon>malvids</taxon>
        <taxon>Brassicales</taxon>
        <taxon>Brassicaceae</taxon>
        <taxon>Brassiceae</taxon>
        <taxon>Brassica</taxon>
    </lineage>
</organism>
<evidence type="ECO:0000313" key="2">
    <source>
        <dbReference type="Proteomes" id="UP000824890"/>
    </source>
</evidence>
<proteinExistence type="predicted"/>
<protein>
    <submittedName>
        <fullName evidence="1">Uncharacterized protein</fullName>
    </submittedName>
</protein>
<keyword evidence="2" id="KW-1185">Reference proteome</keyword>
<comment type="caution">
    <text evidence="1">The sequence shown here is derived from an EMBL/GenBank/DDBJ whole genome shotgun (WGS) entry which is preliminary data.</text>
</comment>
<gene>
    <name evidence="1" type="ORF">HID58_091602</name>
</gene>
<dbReference type="EMBL" id="JAGKQM010002691">
    <property type="protein sequence ID" value="KAH0848999.1"/>
    <property type="molecule type" value="Genomic_DNA"/>
</dbReference>
<feature type="non-terminal residue" evidence="1">
    <location>
        <position position="1"/>
    </location>
</feature>
<dbReference type="Proteomes" id="UP000824890">
    <property type="component" value="Unassembled WGS sequence"/>
</dbReference>